<proteinExistence type="predicted"/>
<dbReference type="SUPFAM" id="SSF56281">
    <property type="entry name" value="Metallo-hydrolase/oxidoreductase"/>
    <property type="match status" value="1"/>
</dbReference>
<dbReference type="PATRIC" id="fig|106592.7.peg.5886"/>
<organism evidence="1 2">
    <name type="scientific">Ensifer adhaerens</name>
    <name type="common">Sinorhizobium morelense</name>
    <dbReference type="NCBI Taxonomy" id="106592"/>
    <lineage>
        <taxon>Bacteria</taxon>
        <taxon>Pseudomonadati</taxon>
        <taxon>Pseudomonadota</taxon>
        <taxon>Alphaproteobacteria</taxon>
        <taxon>Hyphomicrobiales</taxon>
        <taxon>Rhizobiaceae</taxon>
        <taxon>Sinorhizobium/Ensifer group</taxon>
        <taxon>Ensifer</taxon>
    </lineage>
</organism>
<dbReference type="OrthoDB" id="9768813at2"/>
<keyword evidence="1" id="KW-0378">Hydrolase</keyword>
<dbReference type="GO" id="GO:0016787">
    <property type="term" value="F:hydrolase activity"/>
    <property type="evidence" value="ECO:0007669"/>
    <property type="project" value="UniProtKB-KW"/>
</dbReference>
<dbReference type="Proteomes" id="UP000037425">
    <property type="component" value="Unassembled WGS sequence"/>
</dbReference>
<dbReference type="EMBL" id="LGAP01000041">
    <property type="protein sequence ID" value="KOF13191.1"/>
    <property type="molecule type" value="Genomic_DNA"/>
</dbReference>
<evidence type="ECO:0000313" key="2">
    <source>
        <dbReference type="Proteomes" id="UP000037425"/>
    </source>
</evidence>
<comment type="caution">
    <text evidence="1">The sequence shown here is derived from an EMBL/GenBank/DDBJ whole genome shotgun (WGS) entry which is preliminary data.</text>
</comment>
<dbReference type="Gene3D" id="3.60.15.10">
    <property type="entry name" value="Ribonuclease Z/Hydroxyacylglutathione hydrolase-like"/>
    <property type="match status" value="1"/>
</dbReference>
<dbReference type="PANTHER" id="PTHR30619:SF1">
    <property type="entry name" value="RECOMBINATION PROTEIN 2"/>
    <property type="match status" value="1"/>
</dbReference>
<protein>
    <submittedName>
        <fullName evidence="1">Metallohydrolase</fullName>
    </submittedName>
</protein>
<evidence type="ECO:0000313" key="1">
    <source>
        <dbReference type="EMBL" id="KOF13191.1"/>
    </source>
</evidence>
<dbReference type="InterPro" id="IPR052159">
    <property type="entry name" value="Competence_DNA_uptake"/>
</dbReference>
<accession>A0A0L8BEU7</accession>
<dbReference type="AlphaFoldDB" id="A0A0L8BEU7"/>
<gene>
    <name evidence="1" type="ORF">AC244_32120</name>
</gene>
<dbReference type="InterPro" id="IPR036866">
    <property type="entry name" value="RibonucZ/Hydroxyglut_hydro"/>
</dbReference>
<dbReference type="PANTHER" id="PTHR30619">
    <property type="entry name" value="DNA INTERNALIZATION/COMPETENCE PROTEIN COMEC/REC2"/>
    <property type="match status" value="1"/>
</dbReference>
<name>A0A0L8BEU7_ENSAD</name>
<sequence>MTAQTTHFKVGNGDMTLIETGDGHFVLVDINIRAAADDPKGDAPDVAAQLKGRLKRDEHGRRYVDAFLLTHPDNDHCRGLQKHFHLGPLDDWNEKDDKIVIREMWSSPIVFRRASSQHSLCDDAKAWAAEARRRVRHFRANGYAYEGDKIKILGEDVDGKTDDLTEILVKGGDVFHTICGVTDATFGAHLLAPLLASDDEEAEFLSKNNSSVVINLSLGKTGLSNPTYYLLGGDAEVGIWERMWNKYGEDPSVFQYDILVAPHHCSWHSLSWDSWSECGEDAEVSEDARNALGQPLSGATIVASSKEIHDDEADPPCIRAEREYKSILKPVTGTFTCLGELKGNEPLEFEITSSGGPKQKDRKATSNLTAPAILGLAGAAAGSSSALGAQPFKHG</sequence>
<reference evidence="2" key="1">
    <citation type="submission" date="2015-07" db="EMBL/GenBank/DDBJ databases">
        <title>Whole genome sequence of an Ensifer adhaerens strain isolated from a cave pool in the Wind Cave National Park.</title>
        <authorList>
            <person name="Eng W.W.H."/>
            <person name="Gan H.M."/>
            <person name="Barton H.A."/>
            <person name="Savka M.A."/>
        </authorList>
    </citation>
    <scope>NUCLEOTIDE SEQUENCE [LARGE SCALE GENOMIC DNA]</scope>
    <source>
        <strain evidence="2">SD006</strain>
    </source>
</reference>